<feature type="coiled-coil region" evidence="4">
    <location>
        <begin position="315"/>
        <end position="342"/>
    </location>
</feature>
<evidence type="ECO:0000313" key="7">
    <source>
        <dbReference type="EMBL" id="GAA3941025.1"/>
    </source>
</evidence>
<dbReference type="SMART" id="SM01358">
    <property type="entry name" value="HBM"/>
    <property type="match status" value="1"/>
</dbReference>
<dbReference type="Proteomes" id="UP001501565">
    <property type="component" value="Unassembled WGS sequence"/>
</dbReference>
<evidence type="ECO:0000256" key="4">
    <source>
        <dbReference type="SAM" id="Coils"/>
    </source>
</evidence>
<comment type="caution">
    <text evidence="7">The sequence shown here is derived from an EMBL/GenBank/DDBJ whole genome shotgun (WGS) entry which is preliminary data.</text>
</comment>
<evidence type="ECO:0000313" key="8">
    <source>
        <dbReference type="Proteomes" id="UP001501565"/>
    </source>
</evidence>
<dbReference type="InterPro" id="IPR004089">
    <property type="entry name" value="MCPsignal_dom"/>
</dbReference>
<dbReference type="CDD" id="cd11386">
    <property type="entry name" value="MCP_signal"/>
    <property type="match status" value="1"/>
</dbReference>
<accession>A0ABP7NC64</accession>
<evidence type="ECO:0000256" key="1">
    <source>
        <dbReference type="ARBA" id="ARBA00004370"/>
    </source>
</evidence>
<name>A0ABP7NC64_9GAMM</name>
<gene>
    <name evidence="7" type="ORF">GCM10022277_41250</name>
</gene>
<dbReference type="InterPro" id="IPR032255">
    <property type="entry name" value="HBM"/>
</dbReference>
<organism evidence="7 8">
    <name type="scientific">Litoribacillus peritrichatus</name>
    <dbReference type="NCBI Taxonomy" id="718191"/>
    <lineage>
        <taxon>Bacteria</taxon>
        <taxon>Pseudomonadati</taxon>
        <taxon>Pseudomonadota</taxon>
        <taxon>Gammaproteobacteria</taxon>
        <taxon>Oceanospirillales</taxon>
        <taxon>Oceanospirillaceae</taxon>
        <taxon>Litoribacillus</taxon>
    </lineage>
</organism>
<feature type="transmembrane region" description="Helical" evidence="5">
    <location>
        <begin position="12"/>
        <end position="30"/>
    </location>
</feature>
<keyword evidence="5" id="KW-1133">Transmembrane helix</keyword>
<feature type="transmembrane region" description="Helical" evidence="5">
    <location>
        <begin position="267"/>
        <end position="287"/>
    </location>
</feature>
<evidence type="ECO:0000259" key="6">
    <source>
        <dbReference type="PROSITE" id="PS50111"/>
    </source>
</evidence>
<dbReference type="EMBL" id="BAABBN010000015">
    <property type="protein sequence ID" value="GAA3941025.1"/>
    <property type="molecule type" value="Genomic_DNA"/>
</dbReference>
<dbReference type="RefSeq" id="WP_344800548.1">
    <property type="nucleotide sequence ID" value="NZ_BAABBN010000015.1"/>
</dbReference>
<keyword evidence="5" id="KW-0472">Membrane</keyword>
<dbReference type="Pfam" id="PF00015">
    <property type="entry name" value="MCPsignal"/>
    <property type="match status" value="1"/>
</dbReference>
<dbReference type="SUPFAM" id="SSF58104">
    <property type="entry name" value="Methyl-accepting chemotaxis protein (MCP) signaling domain"/>
    <property type="match status" value="1"/>
</dbReference>
<reference evidence="8" key="1">
    <citation type="journal article" date="2019" name="Int. J. Syst. Evol. Microbiol.">
        <title>The Global Catalogue of Microorganisms (GCM) 10K type strain sequencing project: providing services to taxonomists for standard genome sequencing and annotation.</title>
        <authorList>
            <consortium name="The Broad Institute Genomics Platform"/>
            <consortium name="The Broad Institute Genome Sequencing Center for Infectious Disease"/>
            <person name="Wu L."/>
            <person name="Ma J."/>
        </authorList>
    </citation>
    <scope>NUCLEOTIDE SEQUENCE [LARGE SCALE GENOMIC DNA]</scope>
    <source>
        <strain evidence="8">JCM 17551</strain>
    </source>
</reference>
<dbReference type="PANTHER" id="PTHR32089:SF112">
    <property type="entry name" value="LYSOZYME-LIKE PROTEIN-RELATED"/>
    <property type="match status" value="1"/>
</dbReference>
<dbReference type="Gene3D" id="1.10.287.950">
    <property type="entry name" value="Methyl-accepting chemotaxis protein"/>
    <property type="match status" value="1"/>
</dbReference>
<keyword evidence="2 3" id="KW-0807">Transducer</keyword>
<protein>
    <submittedName>
        <fullName evidence="7">HAMP domain-containing methyl-accepting chemotaxis protein</fullName>
    </submittedName>
</protein>
<dbReference type="SMART" id="SM00283">
    <property type="entry name" value="MA"/>
    <property type="match status" value="1"/>
</dbReference>
<proteinExistence type="predicted"/>
<evidence type="ECO:0000256" key="2">
    <source>
        <dbReference type="ARBA" id="ARBA00023224"/>
    </source>
</evidence>
<evidence type="ECO:0000256" key="3">
    <source>
        <dbReference type="PROSITE-ProRule" id="PRU00284"/>
    </source>
</evidence>
<comment type="subcellular location">
    <subcellularLocation>
        <location evidence="1">Membrane</location>
    </subcellularLocation>
</comment>
<keyword evidence="4" id="KW-0175">Coiled coil</keyword>
<feature type="domain" description="Methyl-accepting transducer" evidence="6">
    <location>
        <begin position="346"/>
        <end position="582"/>
    </location>
</feature>
<dbReference type="PANTHER" id="PTHR32089">
    <property type="entry name" value="METHYL-ACCEPTING CHEMOTAXIS PROTEIN MCPB"/>
    <property type="match status" value="1"/>
</dbReference>
<keyword evidence="8" id="KW-1185">Reference proteome</keyword>
<dbReference type="PROSITE" id="PS50111">
    <property type="entry name" value="CHEMOTAXIS_TRANSDUC_2"/>
    <property type="match status" value="1"/>
</dbReference>
<evidence type="ECO:0000256" key="5">
    <source>
        <dbReference type="SAM" id="Phobius"/>
    </source>
</evidence>
<sequence length="618" mass="68248">MVSIKSLSIRSRHLLIIVVVAVGFFLTGWLSHYSSSQLQTLHQINLGVDELEQGMMTLRRNEKDFLNRKDAKYLARFKGTGEQTLTTLSHLKPFLNEYLGEQTQIVQVEHNLTEYIKSFEQLAAYQTEIGTDHKSGLYGSLRASIHDVETIIDGNSLLTANMLMLRRNEKDFMLRRDAKYIQKFDKNLAVMEGNIPAGLHALVAPKLADYQKKFMALYEAEKFIGLTHEQGLHGTLRSAAHQLETLFDSEKEILTRMIADKTQQLSIVLYAALVLLALASVVAVFLISKTISSSLDRLIRHVLSLINDPKAIAQAKRHDNELDVLESAFDSLNQNLTKAITEIKTSAGSISDVATEMAVMTEQVNQSTEEQHCKVEQSATAMEEMSKAIEEVANNAGDTATFVANVTDRLNETTVISGKAQDAIGTLQDELKQSVQAIGALQTTSTDIESLLDSIQDIADQTNMLALNAAIEAARAGDHGRGFAVVADEVRTLSARTHQATEEVRSTLNQFKSVINHVVESVEASSSKGEQGQNQANHAIAMMREMTQKVAEISMMNIQIATSVEEQTAAANELNLYIHDIFESSKSVREHSRETSKATIRLGEVVENINQSASAFAI</sequence>
<keyword evidence="5" id="KW-0812">Transmembrane</keyword>